<organism evidence="3 4">
    <name type="scientific">Zophobas morio</name>
    <dbReference type="NCBI Taxonomy" id="2755281"/>
    <lineage>
        <taxon>Eukaryota</taxon>
        <taxon>Metazoa</taxon>
        <taxon>Ecdysozoa</taxon>
        <taxon>Arthropoda</taxon>
        <taxon>Hexapoda</taxon>
        <taxon>Insecta</taxon>
        <taxon>Pterygota</taxon>
        <taxon>Neoptera</taxon>
        <taxon>Endopterygota</taxon>
        <taxon>Coleoptera</taxon>
        <taxon>Polyphaga</taxon>
        <taxon>Cucujiformia</taxon>
        <taxon>Tenebrionidae</taxon>
        <taxon>Zophobas</taxon>
    </lineage>
</organism>
<evidence type="ECO:0000256" key="1">
    <source>
        <dbReference type="ARBA" id="ARBA00004123"/>
    </source>
</evidence>
<dbReference type="Pfam" id="PF05225">
    <property type="entry name" value="HTH_psq"/>
    <property type="match status" value="1"/>
</dbReference>
<dbReference type="EMBL" id="JALNTZ010000002">
    <property type="protein sequence ID" value="KAJ3661566.1"/>
    <property type="molecule type" value="Genomic_DNA"/>
</dbReference>
<feature type="domain" description="HTH psq-type" evidence="2">
    <location>
        <begin position="1"/>
        <end position="36"/>
    </location>
</feature>
<evidence type="ECO:0000313" key="4">
    <source>
        <dbReference type="Proteomes" id="UP001168821"/>
    </source>
</evidence>
<comment type="subcellular location">
    <subcellularLocation>
        <location evidence="1">Nucleus</location>
    </subcellularLocation>
</comment>
<protein>
    <recommendedName>
        <fullName evidence="2">HTH psq-type domain-containing protein</fullName>
    </recommendedName>
</protein>
<dbReference type="SUPFAM" id="SSF46689">
    <property type="entry name" value="Homeodomain-like"/>
    <property type="match status" value="1"/>
</dbReference>
<dbReference type="Gene3D" id="1.10.10.60">
    <property type="entry name" value="Homeodomain-like"/>
    <property type="match status" value="1"/>
</dbReference>
<dbReference type="GO" id="GO:0005634">
    <property type="term" value="C:nucleus"/>
    <property type="evidence" value="ECO:0007669"/>
    <property type="project" value="UniProtKB-SubCell"/>
</dbReference>
<evidence type="ECO:0000313" key="3">
    <source>
        <dbReference type="EMBL" id="KAJ3661566.1"/>
    </source>
</evidence>
<dbReference type="InterPro" id="IPR009057">
    <property type="entry name" value="Homeodomain-like_sf"/>
</dbReference>
<sequence length="142" mass="16094">MNQAVDAVISGQVGYMMASNRFNVPSSTLERYVQKRRKNPGADKTSGKYHTVFTAEQEPELVAYLKDMQKQLFGMTMKEFRRLAYQLAEKNNCSHKFNKTLEMAGEDGVRGFLTRHRDLSLRKPEATSGARAMGFNRVAVLP</sequence>
<proteinExistence type="predicted"/>
<gene>
    <name evidence="3" type="ORF">Zmor_005957</name>
</gene>
<keyword evidence="4" id="KW-1185">Reference proteome</keyword>
<evidence type="ECO:0000259" key="2">
    <source>
        <dbReference type="Pfam" id="PF05225"/>
    </source>
</evidence>
<comment type="caution">
    <text evidence="3">The sequence shown here is derived from an EMBL/GenBank/DDBJ whole genome shotgun (WGS) entry which is preliminary data.</text>
</comment>
<dbReference type="Proteomes" id="UP001168821">
    <property type="component" value="Unassembled WGS sequence"/>
</dbReference>
<dbReference type="GO" id="GO:0003677">
    <property type="term" value="F:DNA binding"/>
    <property type="evidence" value="ECO:0007669"/>
    <property type="project" value="InterPro"/>
</dbReference>
<name>A0AA38MMG6_9CUCU</name>
<dbReference type="InterPro" id="IPR007889">
    <property type="entry name" value="HTH_Psq"/>
</dbReference>
<reference evidence="3" key="1">
    <citation type="journal article" date="2023" name="G3 (Bethesda)">
        <title>Whole genome assemblies of Zophobas morio and Tenebrio molitor.</title>
        <authorList>
            <person name="Kaur S."/>
            <person name="Stinson S.A."/>
            <person name="diCenzo G.C."/>
        </authorList>
    </citation>
    <scope>NUCLEOTIDE SEQUENCE</scope>
    <source>
        <strain evidence="3">QUZm001</strain>
    </source>
</reference>
<dbReference type="AlphaFoldDB" id="A0AA38MMG6"/>
<accession>A0AA38MMG6</accession>